<name>A0A7I7QZP4_9MYCO</name>
<dbReference type="AlphaFoldDB" id="A0A7I7QZP4"/>
<protein>
    <recommendedName>
        <fullName evidence="4">Keratin associated protein</fullName>
    </recommendedName>
</protein>
<evidence type="ECO:0008006" key="4">
    <source>
        <dbReference type="Google" id="ProtNLM"/>
    </source>
</evidence>
<keyword evidence="3" id="KW-1185">Reference proteome</keyword>
<gene>
    <name evidence="2" type="ORF">MSEDJ_59170</name>
</gene>
<reference evidence="2 3" key="1">
    <citation type="journal article" date="2019" name="Emerg. Microbes Infect.">
        <title>Comprehensive subspecies identification of 175 nontuberculous mycobacteria species based on 7547 genomic profiles.</title>
        <authorList>
            <person name="Matsumoto Y."/>
            <person name="Kinjo T."/>
            <person name="Motooka D."/>
            <person name="Nabeya D."/>
            <person name="Jung N."/>
            <person name="Uechi K."/>
            <person name="Horii T."/>
            <person name="Iida T."/>
            <person name="Fujita J."/>
            <person name="Nakamura S."/>
        </authorList>
    </citation>
    <scope>NUCLEOTIDE SEQUENCE [LARGE SCALE GENOMIC DNA]</scope>
    <source>
        <strain evidence="2 3">JCM 17899</strain>
    </source>
</reference>
<evidence type="ECO:0000313" key="3">
    <source>
        <dbReference type="Proteomes" id="UP000467193"/>
    </source>
</evidence>
<feature type="signal peptide" evidence="1">
    <location>
        <begin position="1"/>
        <end position="29"/>
    </location>
</feature>
<dbReference type="Proteomes" id="UP000467193">
    <property type="component" value="Chromosome"/>
</dbReference>
<dbReference type="KEGG" id="msei:MSEDJ_59170"/>
<evidence type="ECO:0000313" key="2">
    <source>
        <dbReference type="EMBL" id="BBY31821.1"/>
    </source>
</evidence>
<accession>A0A7I7QZP4</accession>
<dbReference type="EMBL" id="AP022588">
    <property type="protein sequence ID" value="BBY31821.1"/>
    <property type="molecule type" value="Genomic_DNA"/>
</dbReference>
<proteinExistence type="predicted"/>
<keyword evidence="1" id="KW-0732">Signal</keyword>
<dbReference type="RefSeq" id="WP_246230850.1">
    <property type="nucleotide sequence ID" value="NZ_AP022588.1"/>
</dbReference>
<sequence>MSKKQRIAAPMLAAFAAAGAIGFAAPATARPDCVNTAPNTTMCTTNGSSSLTTSPPATNNGQWGFGYPFGGFGFGLF</sequence>
<evidence type="ECO:0000256" key="1">
    <source>
        <dbReference type="SAM" id="SignalP"/>
    </source>
</evidence>
<organism evidence="2 3">
    <name type="scientific">Mycolicibacterium sediminis</name>
    <dbReference type="NCBI Taxonomy" id="1286180"/>
    <lineage>
        <taxon>Bacteria</taxon>
        <taxon>Bacillati</taxon>
        <taxon>Actinomycetota</taxon>
        <taxon>Actinomycetes</taxon>
        <taxon>Mycobacteriales</taxon>
        <taxon>Mycobacteriaceae</taxon>
        <taxon>Mycolicibacterium</taxon>
    </lineage>
</organism>
<feature type="chain" id="PRO_5029620881" description="Keratin associated protein" evidence="1">
    <location>
        <begin position="30"/>
        <end position="77"/>
    </location>
</feature>